<protein>
    <submittedName>
        <fullName evidence="1">Uncharacterized protein</fullName>
    </submittedName>
</protein>
<dbReference type="RefSeq" id="WP_189549888.1">
    <property type="nucleotide sequence ID" value="NZ_BMTP01000003.1"/>
</dbReference>
<name>A0A918HUA9_9ACTN</name>
<comment type="caution">
    <text evidence="1">The sequence shown here is derived from an EMBL/GenBank/DDBJ whole genome shotgun (WGS) entry which is preliminary data.</text>
</comment>
<dbReference type="Proteomes" id="UP000636661">
    <property type="component" value="Unassembled WGS sequence"/>
</dbReference>
<dbReference type="AlphaFoldDB" id="A0A918HUA9"/>
<reference evidence="1" key="1">
    <citation type="journal article" date="2014" name="Int. J. Syst. Evol. Microbiol.">
        <title>Complete genome sequence of Corynebacterium casei LMG S-19264T (=DSM 44701T), isolated from a smear-ripened cheese.</title>
        <authorList>
            <consortium name="US DOE Joint Genome Institute (JGI-PGF)"/>
            <person name="Walter F."/>
            <person name="Albersmeier A."/>
            <person name="Kalinowski J."/>
            <person name="Ruckert C."/>
        </authorList>
    </citation>
    <scope>NUCLEOTIDE SEQUENCE</scope>
    <source>
        <strain evidence="1">JCM 4391</strain>
    </source>
</reference>
<evidence type="ECO:0000313" key="2">
    <source>
        <dbReference type="Proteomes" id="UP000636661"/>
    </source>
</evidence>
<evidence type="ECO:0000313" key="1">
    <source>
        <dbReference type="EMBL" id="GGU28861.1"/>
    </source>
</evidence>
<sequence>MTTSKARITALITPVGRDAQDEAGALAREGRTSKAVSRLRKDSGLGLHPATAALDLLLEGRVLPTSYEQALDALRDEYPELVGELTVLLHHDDRNGAIRLLRERTDMDLAGGYHLVETLTARLGTA</sequence>
<proteinExistence type="predicted"/>
<dbReference type="EMBL" id="BMTP01000003">
    <property type="protein sequence ID" value="GGU28861.1"/>
    <property type="molecule type" value="Genomic_DNA"/>
</dbReference>
<gene>
    <name evidence="1" type="ORF">GCM10010274_14570</name>
</gene>
<accession>A0A918HUA9</accession>
<keyword evidence="2" id="KW-1185">Reference proteome</keyword>
<reference evidence="1" key="2">
    <citation type="submission" date="2020-09" db="EMBL/GenBank/DDBJ databases">
        <authorList>
            <person name="Sun Q."/>
            <person name="Ohkuma M."/>
        </authorList>
    </citation>
    <scope>NUCLEOTIDE SEQUENCE</scope>
    <source>
        <strain evidence="1">JCM 4391</strain>
    </source>
</reference>
<organism evidence="1 2">
    <name type="scientific">Streptomyces lavendofoliae</name>
    <dbReference type="NCBI Taxonomy" id="67314"/>
    <lineage>
        <taxon>Bacteria</taxon>
        <taxon>Bacillati</taxon>
        <taxon>Actinomycetota</taxon>
        <taxon>Actinomycetes</taxon>
        <taxon>Kitasatosporales</taxon>
        <taxon>Streptomycetaceae</taxon>
        <taxon>Streptomyces</taxon>
    </lineage>
</organism>